<gene>
    <name evidence="2" type="ORF">AAP_02376</name>
</gene>
<dbReference type="VEuPathDB" id="FungiDB:AAP_02376"/>
<dbReference type="AlphaFoldDB" id="A0A168A7X6"/>
<feature type="compositionally biased region" description="Low complexity" evidence="1">
    <location>
        <begin position="192"/>
        <end position="204"/>
    </location>
</feature>
<evidence type="ECO:0000313" key="3">
    <source>
        <dbReference type="Proteomes" id="UP000242877"/>
    </source>
</evidence>
<comment type="caution">
    <text evidence="2">The sequence shown here is derived from an EMBL/GenBank/DDBJ whole genome shotgun (WGS) entry which is preliminary data.</text>
</comment>
<feature type="region of interest" description="Disordered" evidence="1">
    <location>
        <begin position="192"/>
        <end position="220"/>
    </location>
</feature>
<name>A0A168A7X6_9EURO</name>
<protein>
    <submittedName>
        <fullName evidence="2">Uncharacterized protein</fullName>
    </submittedName>
</protein>
<dbReference type="Proteomes" id="UP000242877">
    <property type="component" value="Unassembled WGS sequence"/>
</dbReference>
<organism evidence="2 3">
    <name type="scientific">Ascosphaera apis ARSEF 7405</name>
    <dbReference type="NCBI Taxonomy" id="392613"/>
    <lineage>
        <taxon>Eukaryota</taxon>
        <taxon>Fungi</taxon>
        <taxon>Dikarya</taxon>
        <taxon>Ascomycota</taxon>
        <taxon>Pezizomycotina</taxon>
        <taxon>Eurotiomycetes</taxon>
        <taxon>Eurotiomycetidae</taxon>
        <taxon>Onygenales</taxon>
        <taxon>Ascosphaeraceae</taxon>
        <taxon>Ascosphaera</taxon>
    </lineage>
</organism>
<dbReference type="InterPro" id="IPR022190">
    <property type="entry name" value="DUF3716"/>
</dbReference>
<evidence type="ECO:0000313" key="2">
    <source>
        <dbReference type="EMBL" id="KZZ93584.1"/>
    </source>
</evidence>
<accession>A0A168A7X6</accession>
<sequence length="453" mass="50548">MKNSCRISKANKTGNARCGQRKYDLNRTYLSGVGNERVWAHPWVQISRIERDDRAKRRASRRRTLEAAREADLEAERLDSSMVEAEVRDVEMEDVGGEVDVNMVDVEEANGEVEDGADGEVLNGDDLEEVAARALEEANAEKVDRALEEANDGEVTEEDCAFLADENEAAEPGIEIPVDPRIGSVVVVEDQNVNDNDNNNNNNDEYVDNSHPEGADFGLHDHHEVEPARDEYDLKLEAQEEEEGQLPPNFEVPRQVRIEATVNGEPVGVQLLDTTKRIAKLLLRESWKSRRPPMAIDYRDRMRNVATQNNVNAIIAHVGAEAKPRGYGCQRCEDGKGPFTSCRVNASWSPNGACTSCLHGGKNGYCSFVKQARATKERREKEEIAKRSVDRRADRVRELGARFAGRTGPMMPTPGMTTEEAANVAEDAALWAEYMRLWSENIAEAQALSRPMN</sequence>
<dbReference type="Pfam" id="PF12511">
    <property type="entry name" value="DUF3716"/>
    <property type="match status" value="1"/>
</dbReference>
<dbReference type="EMBL" id="AZGZ01000008">
    <property type="protein sequence ID" value="KZZ93584.1"/>
    <property type="molecule type" value="Genomic_DNA"/>
</dbReference>
<reference evidence="2 3" key="1">
    <citation type="journal article" date="2016" name="Genome Biol. Evol.">
        <title>Divergent and convergent evolution of fungal pathogenicity.</title>
        <authorList>
            <person name="Shang Y."/>
            <person name="Xiao G."/>
            <person name="Zheng P."/>
            <person name="Cen K."/>
            <person name="Zhan S."/>
            <person name="Wang C."/>
        </authorList>
    </citation>
    <scope>NUCLEOTIDE SEQUENCE [LARGE SCALE GENOMIC DNA]</scope>
    <source>
        <strain evidence="2 3">ARSEF 7405</strain>
    </source>
</reference>
<keyword evidence="3" id="KW-1185">Reference proteome</keyword>
<evidence type="ECO:0000256" key="1">
    <source>
        <dbReference type="SAM" id="MobiDB-lite"/>
    </source>
</evidence>
<proteinExistence type="predicted"/>
<feature type="compositionally biased region" description="Basic and acidic residues" evidence="1">
    <location>
        <begin position="208"/>
        <end position="220"/>
    </location>
</feature>